<evidence type="ECO:0000313" key="2">
    <source>
        <dbReference type="EMBL" id="EEV20751.1"/>
    </source>
</evidence>
<accession>C8PPH9</accession>
<keyword evidence="1" id="KW-0472">Membrane</keyword>
<sequence length="73" mass="8338">MQGIYTFFTPLSLLVSKYYLQHILIILYSCGGFNTPTLASGLLISFSIFLNVIIRDMYLCAYCQVILLKCNFI</sequence>
<evidence type="ECO:0000313" key="3">
    <source>
        <dbReference type="Proteomes" id="UP000004509"/>
    </source>
</evidence>
<dbReference type="EMBL" id="ACYH01000027">
    <property type="protein sequence ID" value="EEV20751.1"/>
    <property type="molecule type" value="Genomic_DNA"/>
</dbReference>
<keyword evidence="1" id="KW-0812">Transmembrane</keyword>
<dbReference type="AlphaFoldDB" id="C8PPH9"/>
<proteinExistence type="predicted"/>
<organism evidence="2 3">
    <name type="scientific">Treponema vincentii ATCC 35580</name>
    <dbReference type="NCBI Taxonomy" id="596324"/>
    <lineage>
        <taxon>Bacteria</taxon>
        <taxon>Pseudomonadati</taxon>
        <taxon>Spirochaetota</taxon>
        <taxon>Spirochaetia</taxon>
        <taxon>Spirochaetales</taxon>
        <taxon>Treponemataceae</taxon>
        <taxon>Treponema</taxon>
    </lineage>
</organism>
<comment type="caution">
    <text evidence="2">The sequence shown here is derived from an EMBL/GenBank/DDBJ whole genome shotgun (WGS) entry which is preliminary data.</text>
</comment>
<dbReference type="Proteomes" id="UP000004509">
    <property type="component" value="Unassembled WGS sequence"/>
</dbReference>
<keyword evidence="1" id="KW-1133">Transmembrane helix</keyword>
<evidence type="ECO:0000256" key="1">
    <source>
        <dbReference type="SAM" id="Phobius"/>
    </source>
</evidence>
<protein>
    <submittedName>
        <fullName evidence="2">Uncharacterized protein</fullName>
    </submittedName>
</protein>
<gene>
    <name evidence="2" type="ORF">TREVI0001_1922</name>
</gene>
<name>C8PPH9_9SPIR</name>
<feature type="transmembrane region" description="Helical" evidence="1">
    <location>
        <begin position="20"/>
        <end position="49"/>
    </location>
</feature>
<reference evidence="2 3" key="1">
    <citation type="submission" date="2009-07" db="EMBL/GenBank/DDBJ databases">
        <authorList>
            <person name="Madupu R."/>
            <person name="Sebastian Y."/>
            <person name="Durkin A.S."/>
            <person name="Torralba M."/>
            <person name="Methe B."/>
            <person name="Sutton G.G."/>
            <person name="Strausberg R.L."/>
            <person name="Nelson K.E."/>
        </authorList>
    </citation>
    <scope>NUCLEOTIDE SEQUENCE [LARGE SCALE GENOMIC DNA]</scope>
    <source>
        <strain evidence="2 3">ATCC 35580</strain>
    </source>
</reference>